<reference evidence="2 3" key="1">
    <citation type="submission" date="2019-03" db="EMBL/GenBank/DDBJ databases">
        <title>Genomic Encyclopedia of Archaeal and Bacterial Type Strains, Phase II (KMG-II): from individual species to whole genera.</title>
        <authorList>
            <person name="Goeker M."/>
        </authorList>
    </citation>
    <scope>NUCLEOTIDE SEQUENCE [LARGE SCALE GENOMIC DNA]</scope>
    <source>
        <strain evidence="2 3">DSM 15388</strain>
    </source>
</reference>
<organism evidence="2 3">
    <name type="scientific">Reinekea marinisedimentorum</name>
    <dbReference type="NCBI Taxonomy" id="230495"/>
    <lineage>
        <taxon>Bacteria</taxon>
        <taxon>Pseudomonadati</taxon>
        <taxon>Pseudomonadota</taxon>
        <taxon>Gammaproteobacteria</taxon>
        <taxon>Oceanospirillales</taxon>
        <taxon>Saccharospirillaceae</taxon>
        <taxon>Reinekea</taxon>
    </lineage>
</organism>
<keyword evidence="3" id="KW-1185">Reference proteome</keyword>
<gene>
    <name evidence="2" type="ORF">BCF53_10916</name>
</gene>
<accession>A0A4R3I816</accession>
<dbReference type="OrthoDB" id="6371755at2"/>
<dbReference type="InterPro" id="IPR013783">
    <property type="entry name" value="Ig-like_fold"/>
</dbReference>
<dbReference type="RefSeq" id="WP_132701822.1">
    <property type="nucleotide sequence ID" value="NZ_SLZR01000009.1"/>
</dbReference>
<sequence length="84" mass="9262">MLYWSAPTERANGESMSSSDIGGYEIRYKLSSDDSYTVTVVSGNETTQLLLEDIANPTEQTIEMAVFDTEGIYSDYVEATTSTN</sequence>
<comment type="caution">
    <text evidence="2">The sequence shown here is derived from an EMBL/GenBank/DDBJ whole genome shotgun (WGS) entry which is preliminary data.</text>
</comment>
<evidence type="ECO:0000313" key="2">
    <source>
        <dbReference type="EMBL" id="TCS40307.1"/>
    </source>
</evidence>
<dbReference type="EMBL" id="SLZR01000009">
    <property type="protein sequence ID" value="TCS40307.1"/>
    <property type="molecule type" value="Genomic_DNA"/>
</dbReference>
<name>A0A4R3I816_9GAMM</name>
<dbReference type="PROSITE" id="PS50853">
    <property type="entry name" value="FN3"/>
    <property type="match status" value="1"/>
</dbReference>
<dbReference type="Proteomes" id="UP000295793">
    <property type="component" value="Unassembled WGS sequence"/>
</dbReference>
<dbReference type="SUPFAM" id="SSF49265">
    <property type="entry name" value="Fibronectin type III"/>
    <property type="match status" value="1"/>
</dbReference>
<dbReference type="AlphaFoldDB" id="A0A4R3I816"/>
<dbReference type="InterPro" id="IPR036116">
    <property type="entry name" value="FN3_sf"/>
</dbReference>
<feature type="domain" description="Fibronectin type-III" evidence="1">
    <location>
        <begin position="1"/>
        <end position="84"/>
    </location>
</feature>
<protein>
    <recommendedName>
        <fullName evidence="1">Fibronectin type-III domain-containing protein</fullName>
    </recommendedName>
</protein>
<evidence type="ECO:0000313" key="3">
    <source>
        <dbReference type="Proteomes" id="UP000295793"/>
    </source>
</evidence>
<evidence type="ECO:0000259" key="1">
    <source>
        <dbReference type="PROSITE" id="PS50853"/>
    </source>
</evidence>
<dbReference type="Gene3D" id="2.60.40.10">
    <property type="entry name" value="Immunoglobulins"/>
    <property type="match status" value="1"/>
</dbReference>
<proteinExistence type="predicted"/>
<dbReference type="InterPro" id="IPR003961">
    <property type="entry name" value="FN3_dom"/>
</dbReference>